<evidence type="ECO:0000256" key="2">
    <source>
        <dbReference type="ARBA" id="ARBA00012837"/>
    </source>
</evidence>
<dbReference type="Pfam" id="PF00750">
    <property type="entry name" value="tRNA-synt_1d"/>
    <property type="match status" value="1"/>
</dbReference>
<protein>
    <recommendedName>
        <fullName evidence="2">arginine--tRNA ligase</fullName>
        <ecNumber evidence="2">6.1.1.19</ecNumber>
    </recommendedName>
    <alternativeName>
        <fullName evidence="8">Arginyl-tRNA synthetase</fullName>
    </alternativeName>
</protein>
<organism evidence="13 14">
    <name type="scientific">Prototheca wickerhamii</name>
    <dbReference type="NCBI Taxonomy" id="3111"/>
    <lineage>
        <taxon>Eukaryota</taxon>
        <taxon>Viridiplantae</taxon>
        <taxon>Chlorophyta</taxon>
        <taxon>core chlorophytes</taxon>
        <taxon>Trebouxiophyceae</taxon>
        <taxon>Chlorellales</taxon>
        <taxon>Chlorellaceae</taxon>
        <taxon>Prototheca</taxon>
    </lineage>
</organism>
<gene>
    <name evidence="13" type="ORF">QBZ16_004138</name>
</gene>
<dbReference type="GO" id="GO:0009791">
    <property type="term" value="P:post-embryonic development"/>
    <property type="evidence" value="ECO:0007669"/>
    <property type="project" value="UniProtKB-ARBA"/>
</dbReference>
<evidence type="ECO:0000259" key="12">
    <source>
        <dbReference type="SMART" id="SM01016"/>
    </source>
</evidence>
<dbReference type="Gene3D" id="1.10.730.10">
    <property type="entry name" value="Isoleucyl-tRNA Synthetase, Domain 1"/>
    <property type="match status" value="1"/>
</dbReference>
<dbReference type="InterPro" id="IPR035684">
    <property type="entry name" value="ArgRS_core"/>
</dbReference>
<dbReference type="AlphaFoldDB" id="A0AAD9MHA7"/>
<dbReference type="GO" id="GO:0005524">
    <property type="term" value="F:ATP binding"/>
    <property type="evidence" value="ECO:0007669"/>
    <property type="project" value="UniProtKB-KW"/>
</dbReference>
<accession>A0AAD9MHA7</accession>
<evidence type="ECO:0000256" key="3">
    <source>
        <dbReference type="ARBA" id="ARBA00022598"/>
    </source>
</evidence>
<dbReference type="SMART" id="SM01016">
    <property type="entry name" value="Arg_tRNA_synt_N"/>
    <property type="match status" value="1"/>
</dbReference>
<dbReference type="GO" id="GO:0004814">
    <property type="term" value="F:arginine-tRNA ligase activity"/>
    <property type="evidence" value="ECO:0007669"/>
    <property type="project" value="UniProtKB-EC"/>
</dbReference>
<dbReference type="GO" id="GO:0006420">
    <property type="term" value="P:arginyl-tRNA aminoacylation"/>
    <property type="evidence" value="ECO:0007669"/>
    <property type="project" value="InterPro"/>
</dbReference>
<evidence type="ECO:0000256" key="6">
    <source>
        <dbReference type="ARBA" id="ARBA00022917"/>
    </source>
</evidence>
<keyword evidence="5 10" id="KW-0067">ATP-binding</keyword>
<dbReference type="EC" id="6.1.1.19" evidence="2"/>
<dbReference type="Gene3D" id="3.40.50.620">
    <property type="entry name" value="HUPs"/>
    <property type="match status" value="1"/>
</dbReference>
<comment type="caution">
    <text evidence="13">The sequence shown here is derived from an EMBL/GenBank/DDBJ whole genome shotgun (WGS) entry which is preliminary data.</text>
</comment>
<reference evidence="13" key="1">
    <citation type="submission" date="2021-01" db="EMBL/GenBank/DDBJ databases">
        <authorList>
            <person name="Eckstrom K.M.E."/>
        </authorList>
    </citation>
    <scope>NUCLEOTIDE SEQUENCE</scope>
    <source>
        <strain evidence="13">UVCC 0001</strain>
    </source>
</reference>
<dbReference type="PANTHER" id="PTHR11956:SF5">
    <property type="entry name" value="ARGININE--TRNA LIGASE, CYTOPLASMIC"/>
    <property type="match status" value="1"/>
</dbReference>
<dbReference type="InterPro" id="IPR009080">
    <property type="entry name" value="tRNAsynth_Ia_anticodon-bd"/>
</dbReference>
<evidence type="ECO:0000256" key="4">
    <source>
        <dbReference type="ARBA" id="ARBA00022741"/>
    </source>
</evidence>
<keyword evidence="4 10" id="KW-0547">Nucleotide-binding</keyword>
<keyword evidence="3 10" id="KW-0436">Ligase</keyword>
<dbReference type="SUPFAM" id="SSF55190">
    <property type="entry name" value="Arginyl-tRNA synthetase (ArgRS), N-terminal 'additional' domain"/>
    <property type="match status" value="1"/>
</dbReference>
<keyword evidence="7 10" id="KW-0030">Aminoacyl-tRNA synthetase</keyword>
<keyword evidence="14" id="KW-1185">Reference proteome</keyword>
<dbReference type="Proteomes" id="UP001255856">
    <property type="component" value="Unassembled WGS sequence"/>
</dbReference>
<dbReference type="FunFam" id="3.40.50.620:FF:000096">
    <property type="entry name" value="Arginine--tRNA ligase chloroplastic/mitochondrial"/>
    <property type="match status" value="1"/>
</dbReference>
<dbReference type="NCBIfam" id="TIGR00456">
    <property type="entry name" value="argS"/>
    <property type="match status" value="1"/>
</dbReference>
<evidence type="ECO:0000256" key="10">
    <source>
        <dbReference type="RuleBase" id="RU363038"/>
    </source>
</evidence>
<dbReference type="Gene3D" id="3.30.1360.70">
    <property type="entry name" value="Arginyl tRNA synthetase N-terminal domain"/>
    <property type="match status" value="1"/>
</dbReference>
<dbReference type="SUPFAM" id="SSF52374">
    <property type="entry name" value="Nucleotidylyl transferase"/>
    <property type="match status" value="1"/>
</dbReference>
<dbReference type="SUPFAM" id="SSF47323">
    <property type="entry name" value="Anticodon-binding domain of a subclass of class I aminoacyl-tRNA synthetases"/>
    <property type="match status" value="1"/>
</dbReference>
<evidence type="ECO:0000313" key="14">
    <source>
        <dbReference type="Proteomes" id="UP001255856"/>
    </source>
</evidence>
<dbReference type="GO" id="GO:0005737">
    <property type="term" value="C:cytoplasm"/>
    <property type="evidence" value="ECO:0007669"/>
    <property type="project" value="InterPro"/>
</dbReference>
<evidence type="ECO:0000256" key="9">
    <source>
        <dbReference type="ARBA" id="ARBA00049339"/>
    </source>
</evidence>
<name>A0AAD9MHA7_PROWI</name>
<dbReference type="FunFam" id="1.10.730.10:FF:000006">
    <property type="entry name" value="Arginyl-tRNA synthetase 2, mitochondrial"/>
    <property type="match status" value="1"/>
</dbReference>
<dbReference type="InterPro" id="IPR014729">
    <property type="entry name" value="Rossmann-like_a/b/a_fold"/>
</dbReference>
<dbReference type="PROSITE" id="PS00178">
    <property type="entry name" value="AA_TRNA_LIGASE_I"/>
    <property type="match status" value="1"/>
</dbReference>
<evidence type="ECO:0000259" key="11">
    <source>
        <dbReference type="SMART" id="SM00836"/>
    </source>
</evidence>
<evidence type="ECO:0000313" key="13">
    <source>
        <dbReference type="EMBL" id="KAK2078269.1"/>
    </source>
</evidence>
<dbReference type="InterPro" id="IPR001412">
    <property type="entry name" value="aa-tRNA-synth_I_CS"/>
</dbReference>
<dbReference type="CDD" id="cd00671">
    <property type="entry name" value="ArgRS_core"/>
    <property type="match status" value="1"/>
</dbReference>
<dbReference type="PRINTS" id="PR01038">
    <property type="entry name" value="TRNASYNTHARG"/>
</dbReference>
<evidence type="ECO:0000256" key="7">
    <source>
        <dbReference type="ARBA" id="ARBA00023146"/>
    </source>
</evidence>
<evidence type="ECO:0000256" key="8">
    <source>
        <dbReference type="ARBA" id="ARBA00033033"/>
    </source>
</evidence>
<dbReference type="Pfam" id="PF05746">
    <property type="entry name" value="DALR_1"/>
    <property type="match status" value="1"/>
</dbReference>
<evidence type="ECO:0000256" key="1">
    <source>
        <dbReference type="ARBA" id="ARBA00005594"/>
    </source>
</evidence>
<dbReference type="EMBL" id="JASFZW010000005">
    <property type="protein sequence ID" value="KAK2078269.1"/>
    <property type="molecule type" value="Genomic_DNA"/>
</dbReference>
<comment type="similarity">
    <text evidence="1 10">Belongs to the class-I aminoacyl-tRNA synthetase family.</text>
</comment>
<dbReference type="PANTHER" id="PTHR11956">
    <property type="entry name" value="ARGINYL-TRNA SYNTHETASE"/>
    <property type="match status" value="1"/>
</dbReference>
<dbReference type="Pfam" id="PF03485">
    <property type="entry name" value="Arg_tRNA_synt_N"/>
    <property type="match status" value="1"/>
</dbReference>
<dbReference type="InterPro" id="IPR005148">
    <property type="entry name" value="Arg-tRNA-synth_N"/>
</dbReference>
<dbReference type="GO" id="GO:0048608">
    <property type="term" value="P:reproductive structure development"/>
    <property type="evidence" value="ECO:0007669"/>
    <property type="project" value="UniProtKB-ARBA"/>
</dbReference>
<feature type="domain" description="DALR anticodon binding" evidence="11">
    <location>
        <begin position="496"/>
        <end position="611"/>
    </location>
</feature>
<proteinExistence type="inferred from homology"/>
<feature type="domain" description="Arginyl tRNA synthetase N-terminal" evidence="12">
    <location>
        <begin position="37"/>
        <end position="125"/>
    </location>
</feature>
<sequence length="611" mass="67642">MGPRRMDAAFSLGHRFAHLARGCASSSMAQTQGSVRQELSSLFGSAMASAFPGVEVTPYVAQTNDAKFGDYQCNNAMALFGKLKGKEGAPKNPRLVAEAIVSALPASPLIASTSLAGPGFINVVLSRDWLAARLQGLLTEGVASWAPAGYAGRRVVVDFSSPNVAKEMHVGHLRSTILGDCIARTLEYCGADVLRLNHIGDWGTQFGMLIQYMAEKRPGGLQASTEEDVADLQVLYRAAKQRFDEDEAFKTRSREAVTELQGGREEYLEAWRRICDASRREFQKIYDRLGVRLQERGESFYNPRLRETVDALVEQGVAVESEGAKCVFFPKRDVPLIVQKSDGGFGYASTDMAALWQRLHEENADWIIYITDVGQANHFAMVFEAGERAGYLPKDRTVRIDHVGFGLVMGEDGKKFKSRSGDTVRLVELLDEAKDRCRATIRERRPDIDEEELEAATCAMGYGAVKYADLKNNRLTNYRFSYDEMLNMQGDTAVYLLYAHARIAAIIRKSGRDVVDLANSASIALADPREVALAIQIARFSEAVDDLLADLSPNRLTSYLYDLSGVFNQFYTECQVIGSDHEDSRLLLCEATAVIMRQCFSLLGITALYRI</sequence>
<comment type="catalytic activity">
    <reaction evidence="9">
        <text>tRNA(Arg) + L-arginine + ATP = L-arginyl-tRNA(Arg) + AMP + diphosphate</text>
        <dbReference type="Rhea" id="RHEA:20301"/>
        <dbReference type="Rhea" id="RHEA-COMP:9658"/>
        <dbReference type="Rhea" id="RHEA-COMP:9673"/>
        <dbReference type="ChEBI" id="CHEBI:30616"/>
        <dbReference type="ChEBI" id="CHEBI:32682"/>
        <dbReference type="ChEBI" id="CHEBI:33019"/>
        <dbReference type="ChEBI" id="CHEBI:78442"/>
        <dbReference type="ChEBI" id="CHEBI:78513"/>
        <dbReference type="ChEBI" id="CHEBI:456215"/>
        <dbReference type="EC" id="6.1.1.19"/>
    </reaction>
</comment>
<dbReference type="HAMAP" id="MF_00123">
    <property type="entry name" value="Arg_tRNA_synth"/>
    <property type="match status" value="1"/>
</dbReference>
<keyword evidence="6 10" id="KW-0648">Protein biosynthesis</keyword>
<dbReference type="InterPro" id="IPR008909">
    <property type="entry name" value="DALR_anticod-bd"/>
</dbReference>
<dbReference type="FunFam" id="3.30.1360.70:FF:000002">
    <property type="entry name" value="arginine--tRNA ligase, cytoplasmic"/>
    <property type="match status" value="1"/>
</dbReference>
<dbReference type="SMART" id="SM00836">
    <property type="entry name" value="DALR_1"/>
    <property type="match status" value="1"/>
</dbReference>
<evidence type="ECO:0000256" key="5">
    <source>
        <dbReference type="ARBA" id="ARBA00022840"/>
    </source>
</evidence>
<dbReference type="InterPro" id="IPR001278">
    <property type="entry name" value="Arg-tRNA-ligase"/>
</dbReference>
<dbReference type="InterPro" id="IPR036695">
    <property type="entry name" value="Arg-tRNA-synth_N_sf"/>
</dbReference>